<accession>A0A8T1E2C2</accession>
<evidence type="ECO:0000313" key="2">
    <source>
        <dbReference type="EMBL" id="KAG2947063.1"/>
    </source>
</evidence>
<dbReference type="Proteomes" id="UP000735874">
    <property type="component" value="Unassembled WGS sequence"/>
</dbReference>
<protein>
    <submittedName>
        <fullName evidence="2">Uncharacterized protein</fullName>
    </submittedName>
</protein>
<comment type="caution">
    <text evidence="2">The sequence shown here is derived from an EMBL/GenBank/DDBJ whole genome shotgun (WGS) entry which is preliminary data.</text>
</comment>
<dbReference type="EMBL" id="RCMG01000154">
    <property type="protein sequence ID" value="KAG2861454.1"/>
    <property type="molecule type" value="Genomic_DNA"/>
</dbReference>
<name>A0A8T1E2C2_9STRA</name>
<dbReference type="Proteomes" id="UP000736787">
    <property type="component" value="Unassembled WGS sequence"/>
</dbReference>
<gene>
    <name evidence="1" type="ORF">PC113_g7162</name>
    <name evidence="2" type="ORF">PC117_g7130</name>
</gene>
<dbReference type="AlphaFoldDB" id="A0A8T1E2C2"/>
<sequence length="29" mass="3094">MATPQEGDKARLRCIEQAGAAVVRHSAIN</sequence>
<dbReference type="EMBL" id="RCMK01000142">
    <property type="protein sequence ID" value="KAG2947063.1"/>
    <property type="molecule type" value="Genomic_DNA"/>
</dbReference>
<proteinExistence type="predicted"/>
<evidence type="ECO:0000313" key="1">
    <source>
        <dbReference type="EMBL" id="KAG2861454.1"/>
    </source>
</evidence>
<reference evidence="2" key="1">
    <citation type="submission" date="2018-10" db="EMBL/GenBank/DDBJ databases">
        <title>Effector identification in a new, highly contiguous assembly of the strawberry crown rot pathogen Phytophthora cactorum.</title>
        <authorList>
            <person name="Armitage A.D."/>
            <person name="Nellist C.F."/>
            <person name="Bates H."/>
            <person name="Vickerstaff R.J."/>
            <person name="Harrison R.J."/>
        </authorList>
    </citation>
    <scope>NUCLEOTIDE SEQUENCE</scope>
    <source>
        <strain evidence="1">15-7</strain>
        <strain evidence="2">4040</strain>
    </source>
</reference>
<organism evidence="2 3">
    <name type="scientific">Phytophthora cactorum</name>
    <dbReference type="NCBI Taxonomy" id="29920"/>
    <lineage>
        <taxon>Eukaryota</taxon>
        <taxon>Sar</taxon>
        <taxon>Stramenopiles</taxon>
        <taxon>Oomycota</taxon>
        <taxon>Peronosporomycetes</taxon>
        <taxon>Peronosporales</taxon>
        <taxon>Peronosporaceae</taxon>
        <taxon>Phytophthora</taxon>
    </lineage>
</organism>
<evidence type="ECO:0000313" key="3">
    <source>
        <dbReference type="Proteomes" id="UP000736787"/>
    </source>
</evidence>